<sequence>MSTENQKLQIDNACKAAEEFTKLYYYSFDMKRHKINKFYMNNATLSWDGNPATGKDDIQKFLEELPETVHNMIALDAQPVTYEGMKNEQIILVQAGGTIKFPSKKETKGFTQSFLITADDRKWRIVSDTCRLQVPIK</sequence>
<name>A0AAW2IDV8_9NEOP</name>
<keyword evidence="2 5" id="KW-0653">Protein transport</keyword>
<evidence type="ECO:0000256" key="4">
    <source>
        <dbReference type="ARBA" id="ARBA00070836"/>
    </source>
</evidence>
<dbReference type="GO" id="GO:0005737">
    <property type="term" value="C:cytoplasm"/>
    <property type="evidence" value="ECO:0007669"/>
    <property type="project" value="UniProtKB-SubCell"/>
</dbReference>
<feature type="domain" description="NTF2" evidence="6">
    <location>
        <begin position="16"/>
        <end position="132"/>
    </location>
</feature>
<dbReference type="Pfam" id="PF02136">
    <property type="entry name" value="NTF2"/>
    <property type="match status" value="1"/>
</dbReference>
<dbReference type="EMBL" id="JARGDH010000001">
    <property type="protein sequence ID" value="KAL0279952.1"/>
    <property type="molecule type" value="Genomic_DNA"/>
</dbReference>
<evidence type="ECO:0000313" key="7">
    <source>
        <dbReference type="EMBL" id="KAL0279952.1"/>
    </source>
</evidence>
<evidence type="ECO:0000256" key="2">
    <source>
        <dbReference type="ARBA" id="ARBA00022927"/>
    </source>
</evidence>
<evidence type="ECO:0000256" key="1">
    <source>
        <dbReference type="ARBA" id="ARBA00022448"/>
    </source>
</evidence>
<dbReference type="AlphaFoldDB" id="A0AAW2IDV8"/>
<dbReference type="CDD" id="cd00780">
    <property type="entry name" value="NTF2"/>
    <property type="match status" value="1"/>
</dbReference>
<comment type="caution">
    <text evidence="7">The sequence shown here is derived from an EMBL/GenBank/DDBJ whole genome shotgun (WGS) entry which is preliminary data.</text>
</comment>
<protein>
    <recommendedName>
        <fullName evidence="4 5">NTF2-related export protein</fullName>
    </recommendedName>
</protein>
<reference evidence="7" key="1">
    <citation type="journal article" date="2024" name="Gigascience">
        <title>Chromosome-level genome of the poultry shaft louse Menopon gallinae provides insight into the host-switching and adaptive evolution of parasitic lice.</title>
        <authorList>
            <person name="Xu Y."/>
            <person name="Ma L."/>
            <person name="Liu S."/>
            <person name="Liang Y."/>
            <person name="Liu Q."/>
            <person name="He Z."/>
            <person name="Tian L."/>
            <person name="Duan Y."/>
            <person name="Cai W."/>
            <person name="Li H."/>
            <person name="Song F."/>
        </authorList>
    </citation>
    <scope>NUCLEOTIDE SEQUENCE</scope>
    <source>
        <strain evidence="7">Cailab_2023a</strain>
    </source>
</reference>
<evidence type="ECO:0000256" key="3">
    <source>
        <dbReference type="ARBA" id="ARBA00023242"/>
    </source>
</evidence>
<dbReference type="GO" id="GO:0015031">
    <property type="term" value="P:protein transport"/>
    <property type="evidence" value="ECO:0007669"/>
    <property type="project" value="UniProtKB-KW"/>
</dbReference>
<dbReference type="GO" id="GO:0051028">
    <property type="term" value="P:mRNA transport"/>
    <property type="evidence" value="ECO:0007669"/>
    <property type="project" value="UniProtKB-UniRule"/>
</dbReference>
<dbReference type="PROSITE" id="PS50177">
    <property type="entry name" value="NTF2_DOMAIN"/>
    <property type="match status" value="1"/>
</dbReference>
<comment type="subcellular location">
    <subcellularLocation>
        <location evidence="5">Cytoplasm</location>
    </subcellularLocation>
    <subcellularLocation>
        <location evidence="5">Nucleus</location>
    </subcellularLocation>
</comment>
<dbReference type="InterPro" id="IPR045875">
    <property type="entry name" value="NTF2"/>
</dbReference>
<evidence type="ECO:0000256" key="5">
    <source>
        <dbReference type="RuleBase" id="RU369002"/>
    </source>
</evidence>
<evidence type="ECO:0000259" key="6">
    <source>
        <dbReference type="PROSITE" id="PS50177"/>
    </source>
</evidence>
<organism evidence="7">
    <name type="scientific">Menopon gallinae</name>
    <name type="common">poultry shaft louse</name>
    <dbReference type="NCBI Taxonomy" id="328185"/>
    <lineage>
        <taxon>Eukaryota</taxon>
        <taxon>Metazoa</taxon>
        <taxon>Ecdysozoa</taxon>
        <taxon>Arthropoda</taxon>
        <taxon>Hexapoda</taxon>
        <taxon>Insecta</taxon>
        <taxon>Pterygota</taxon>
        <taxon>Neoptera</taxon>
        <taxon>Paraneoptera</taxon>
        <taxon>Psocodea</taxon>
        <taxon>Troctomorpha</taxon>
        <taxon>Phthiraptera</taxon>
        <taxon>Amblycera</taxon>
        <taxon>Menoponidae</taxon>
        <taxon>Menopon</taxon>
    </lineage>
</organism>
<dbReference type="Gene3D" id="3.10.450.50">
    <property type="match status" value="1"/>
</dbReference>
<dbReference type="GO" id="GO:0005634">
    <property type="term" value="C:nucleus"/>
    <property type="evidence" value="ECO:0007669"/>
    <property type="project" value="UniProtKB-SubCell"/>
</dbReference>
<dbReference type="InterPro" id="IPR032710">
    <property type="entry name" value="NTF2-like_dom_sf"/>
</dbReference>
<accession>A0AAW2IDV8</accession>
<dbReference type="PANTHER" id="PTHR12612">
    <property type="entry name" value="NUCLEAR TRANSPORT FACTOR 2"/>
    <property type="match status" value="1"/>
</dbReference>
<dbReference type="FunFam" id="3.10.450.50:FF:000006">
    <property type="entry name" value="NTF2-related export protein 2 isoform 1"/>
    <property type="match status" value="1"/>
</dbReference>
<keyword evidence="3 5" id="KW-0539">Nucleus</keyword>
<dbReference type="SUPFAM" id="SSF54427">
    <property type="entry name" value="NTF2-like"/>
    <property type="match status" value="1"/>
</dbReference>
<proteinExistence type="predicted"/>
<keyword evidence="5" id="KW-0963">Cytoplasm</keyword>
<comment type="function">
    <text evidence="5">Has a role in nuclear-cytoplasmic transport of proteins and mRNAs.</text>
</comment>
<dbReference type="InterPro" id="IPR018222">
    <property type="entry name" value="Nuclear_transport_factor_2_euk"/>
</dbReference>
<gene>
    <name evidence="7" type="ORF">PYX00_001392</name>
</gene>
<keyword evidence="1 5" id="KW-0813">Transport</keyword>
<dbReference type="GO" id="GO:0006913">
    <property type="term" value="P:nucleocytoplasmic transport"/>
    <property type="evidence" value="ECO:0007669"/>
    <property type="project" value="UniProtKB-UniRule"/>
</dbReference>
<dbReference type="InterPro" id="IPR002075">
    <property type="entry name" value="NTF2_dom"/>
</dbReference>